<dbReference type="CDD" id="cd00067">
    <property type="entry name" value="GAL4"/>
    <property type="match status" value="1"/>
</dbReference>
<protein>
    <recommendedName>
        <fullName evidence="4">Zn(2)-C6 fungal-type domain-containing protein</fullName>
    </recommendedName>
</protein>
<dbReference type="GO" id="GO:0005634">
    <property type="term" value="C:nucleus"/>
    <property type="evidence" value="ECO:0007669"/>
    <property type="project" value="UniProtKB-SubCell"/>
</dbReference>
<evidence type="ECO:0000313" key="6">
    <source>
        <dbReference type="Proteomes" id="UP000241818"/>
    </source>
</evidence>
<dbReference type="SUPFAM" id="SSF57701">
    <property type="entry name" value="Zn2/Cys6 DNA-binding domain"/>
    <property type="match status" value="1"/>
</dbReference>
<feature type="compositionally biased region" description="Polar residues" evidence="3">
    <location>
        <begin position="162"/>
        <end position="192"/>
    </location>
</feature>
<feature type="region of interest" description="Disordered" evidence="3">
    <location>
        <begin position="310"/>
        <end position="341"/>
    </location>
</feature>
<accession>A0A2T3BBG9</accession>
<dbReference type="GO" id="GO:0008270">
    <property type="term" value="F:zinc ion binding"/>
    <property type="evidence" value="ECO:0007669"/>
    <property type="project" value="InterPro"/>
</dbReference>
<dbReference type="GO" id="GO:0045944">
    <property type="term" value="P:positive regulation of transcription by RNA polymerase II"/>
    <property type="evidence" value="ECO:0007669"/>
    <property type="project" value="TreeGrafter"/>
</dbReference>
<dbReference type="PROSITE" id="PS00463">
    <property type="entry name" value="ZN2_CY6_FUNGAL_1"/>
    <property type="match status" value="1"/>
</dbReference>
<gene>
    <name evidence="5" type="ORF">M430DRAFT_134263</name>
</gene>
<feature type="domain" description="Zn(2)-C6 fungal-type" evidence="4">
    <location>
        <begin position="47"/>
        <end position="75"/>
    </location>
</feature>
<dbReference type="PROSITE" id="PS50048">
    <property type="entry name" value="ZN2_CY6_FUNGAL_2"/>
    <property type="match status" value="1"/>
</dbReference>
<dbReference type="AlphaFoldDB" id="A0A2T3BBG9"/>
<sequence>MMGDQITQVQPVRPGSPGKKKDEGDGGEAGTKKPGSKAPGRKRTKTGCLTCRRRRIKCGEEKPTCHNCTKSKRQCEGYNQRVIFKDPLNSYRGPAVSTSSQASFSQRTSKARHGESSQQSSSAPGPLPIAPKPSGSFGPSVTPSDMATVSAPGAERRGRGSNVESNYPTTTTRQPPLQSSSQFTSDVDTVNHLQLPESRNKNPHQDKVNTHYDFKARERVRQESRGDPSTTSARTAWSAGPSSASLPPSRELFYDSNSRFPASATAYADSSDWHRASASLASAESPFTTYGLGSMSMFTQSENFIPKVATTSQQHGGHAQFQNAEQSRIYPPQAGQRDSEKLKSISNQHYPDEDEDDPFDVSDDDADMEEYDDYDDWQGLDSHLRNNDLGIAVAVQAGQGNRDLSFRSITSFIDRPNMLATYAPSSRSSPLNDRMTARVFCHFINVTGPTISLFERHPANPSLVFQGNPVPKSQQHIWTYTFPTLALQNPGLLHAMLALASLHIAKLQNGPITASLKHYAISLRRVAKSVGLPHRRGQPATLAAAMLLAFYECWCADHQKWSNHLLGARVLLREIDFAGMTKYIKSVKLQERQQEQARNYQALQQGLGGFPDDMSRYQAYSEDVDENIVSMLMGKKVRYDQYGQILEDNTTDYEGSRTYTQRELDQYEVHRDLFWWYCKMDVYQSILGGGRLFMEYDRWGDCPPRAPLGRLNATYGTFDHLILLMGRLADFASKDVKRKRLAMKASGGWRPPGAMRMPAQPGPQGSQGPQGPPPVPNFTGMVPGIGEAKLPMGFEPPRDESSHQGAQSDDIDLEAWRIEAEEEWQDIINAFSILEDHFGPDFQALGPEFSRPIHTPFGTALQYRTYGIAGIWMNYYMALIACHRAHPSMPPAAMMAAGIAARQTAFYANELGRIAAGIAPDCSTTTEVSPGVGSALIESSTCLFISAVQYQNAEQRSWTVNRLRDIARLTGWQTALAICTGCESSWVKIAELGRGPPYARTVEEREVPDVWRSARRIDRALHGLSGDETKLTVQKTDRVHYALGVLGVEEDFENLNLESDEKLK</sequence>
<dbReference type="InterPro" id="IPR036864">
    <property type="entry name" value="Zn2-C6_fun-type_DNA-bd_sf"/>
</dbReference>
<dbReference type="PANTHER" id="PTHR37534:SF23">
    <property type="entry name" value="ZN(II)2CYS6 TRANSCRIPTION FACTOR (EUROFUNG)"/>
    <property type="match status" value="1"/>
</dbReference>
<dbReference type="RefSeq" id="XP_024724239.1">
    <property type="nucleotide sequence ID" value="XM_024862339.1"/>
</dbReference>
<evidence type="ECO:0000259" key="4">
    <source>
        <dbReference type="PROSITE" id="PS50048"/>
    </source>
</evidence>
<proteinExistence type="predicted"/>
<feature type="region of interest" description="Disordered" evidence="3">
    <location>
        <begin position="742"/>
        <end position="809"/>
    </location>
</feature>
<dbReference type="Pfam" id="PF11951">
    <property type="entry name" value="Fungal_trans_2"/>
    <property type="match status" value="1"/>
</dbReference>
<dbReference type="InterPro" id="IPR001138">
    <property type="entry name" value="Zn2Cys6_DnaBD"/>
</dbReference>
<feature type="compositionally biased region" description="Basic residues" evidence="3">
    <location>
        <begin position="39"/>
        <end position="49"/>
    </location>
</feature>
<keyword evidence="6" id="KW-1185">Reference proteome</keyword>
<dbReference type="OrthoDB" id="5391043at2759"/>
<organism evidence="5 6">
    <name type="scientific">Amorphotheca resinae ATCC 22711</name>
    <dbReference type="NCBI Taxonomy" id="857342"/>
    <lineage>
        <taxon>Eukaryota</taxon>
        <taxon>Fungi</taxon>
        <taxon>Dikarya</taxon>
        <taxon>Ascomycota</taxon>
        <taxon>Pezizomycotina</taxon>
        <taxon>Leotiomycetes</taxon>
        <taxon>Helotiales</taxon>
        <taxon>Amorphothecaceae</taxon>
        <taxon>Amorphotheca</taxon>
    </lineage>
</organism>
<feature type="compositionally biased region" description="Low complexity" evidence="3">
    <location>
        <begin position="236"/>
        <end position="249"/>
    </location>
</feature>
<feature type="compositionally biased region" description="Polar residues" evidence="3">
    <location>
        <begin position="96"/>
        <end position="108"/>
    </location>
</feature>
<feature type="compositionally biased region" description="Polar residues" evidence="3">
    <location>
        <begin position="137"/>
        <end position="147"/>
    </location>
</feature>
<dbReference type="GeneID" id="36570420"/>
<dbReference type="STRING" id="857342.A0A2T3BBG9"/>
<feature type="compositionally biased region" description="Polar residues" evidence="3">
    <location>
        <begin position="1"/>
        <end position="10"/>
    </location>
</feature>
<dbReference type="PANTHER" id="PTHR37534">
    <property type="entry name" value="TRANSCRIPTIONAL ACTIVATOR PROTEIN UGA3"/>
    <property type="match status" value="1"/>
</dbReference>
<evidence type="ECO:0000256" key="3">
    <source>
        <dbReference type="SAM" id="MobiDB-lite"/>
    </source>
</evidence>
<dbReference type="Gene3D" id="4.10.240.10">
    <property type="entry name" value="Zn(2)-C6 fungal-type DNA-binding domain"/>
    <property type="match status" value="1"/>
</dbReference>
<dbReference type="GO" id="GO:0000981">
    <property type="term" value="F:DNA-binding transcription factor activity, RNA polymerase II-specific"/>
    <property type="evidence" value="ECO:0007669"/>
    <property type="project" value="InterPro"/>
</dbReference>
<dbReference type="InParanoid" id="A0A2T3BBG9"/>
<dbReference type="EMBL" id="KZ679007">
    <property type="protein sequence ID" value="PSS25640.1"/>
    <property type="molecule type" value="Genomic_DNA"/>
</dbReference>
<feature type="compositionally biased region" description="Polar residues" evidence="3">
    <location>
        <begin position="310"/>
        <end position="326"/>
    </location>
</feature>
<name>A0A2T3BBG9_AMORE</name>
<evidence type="ECO:0000256" key="2">
    <source>
        <dbReference type="ARBA" id="ARBA00023242"/>
    </source>
</evidence>
<keyword evidence="2" id="KW-0539">Nucleus</keyword>
<evidence type="ECO:0000256" key="1">
    <source>
        <dbReference type="ARBA" id="ARBA00004123"/>
    </source>
</evidence>
<comment type="subcellular location">
    <subcellularLocation>
        <location evidence="1">Nucleus</location>
    </subcellularLocation>
</comment>
<dbReference type="Pfam" id="PF00172">
    <property type="entry name" value="Zn_clus"/>
    <property type="match status" value="1"/>
</dbReference>
<dbReference type="Proteomes" id="UP000241818">
    <property type="component" value="Unassembled WGS sequence"/>
</dbReference>
<reference evidence="5 6" key="1">
    <citation type="journal article" date="2018" name="New Phytol.">
        <title>Comparative genomics and transcriptomics depict ericoid mycorrhizal fungi as versatile saprotrophs and plant mutualists.</title>
        <authorList>
            <person name="Martino E."/>
            <person name="Morin E."/>
            <person name="Grelet G.A."/>
            <person name="Kuo A."/>
            <person name="Kohler A."/>
            <person name="Daghino S."/>
            <person name="Barry K.W."/>
            <person name="Cichocki N."/>
            <person name="Clum A."/>
            <person name="Dockter R.B."/>
            <person name="Hainaut M."/>
            <person name="Kuo R.C."/>
            <person name="LaButti K."/>
            <person name="Lindahl B.D."/>
            <person name="Lindquist E.A."/>
            <person name="Lipzen A."/>
            <person name="Khouja H.R."/>
            <person name="Magnuson J."/>
            <person name="Murat C."/>
            <person name="Ohm R.A."/>
            <person name="Singer S.W."/>
            <person name="Spatafora J.W."/>
            <person name="Wang M."/>
            <person name="Veneault-Fourrey C."/>
            <person name="Henrissat B."/>
            <person name="Grigoriev I.V."/>
            <person name="Martin F.M."/>
            <person name="Perotto S."/>
        </authorList>
    </citation>
    <scope>NUCLEOTIDE SEQUENCE [LARGE SCALE GENOMIC DNA]</scope>
    <source>
        <strain evidence="5 6">ATCC 22711</strain>
    </source>
</reference>
<feature type="compositionally biased region" description="Low complexity" evidence="3">
    <location>
        <begin position="758"/>
        <end position="769"/>
    </location>
</feature>
<dbReference type="GO" id="GO:0000976">
    <property type="term" value="F:transcription cis-regulatory region binding"/>
    <property type="evidence" value="ECO:0007669"/>
    <property type="project" value="TreeGrafter"/>
</dbReference>
<feature type="region of interest" description="Disordered" evidence="3">
    <location>
        <begin position="88"/>
        <end position="250"/>
    </location>
</feature>
<evidence type="ECO:0000313" key="5">
    <source>
        <dbReference type="EMBL" id="PSS25640.1"/>
    </source>
</evidence>
<feature type="region of interest" description="Disordered" evidence="3">
    <location>
        <begin position="1"/>
        <end position="49"/>
    </location>
</feature>
<feature type="compositionally biased region" description="Basic and acidic residues" evidence="3">
    <location>
        <begin position="198"/>
        <end position="226"/>
    </location>
</feature>
<dbReference type="InterPro" id="IPR021858">
    <property type="entry name" value="Fun_TF"/>
</dbReference>
<dbReference type="SMART" id="SM00066">
    <property type="entry name" value="GAL4"/>
    <property type="match status" value="1"/>
</dbReference>